<feature type="transmembrane region" description="Helical" evidence="2">
    <location>
        <begin position="41"/>
        <end position="67"/>
    </location>
</feature>
<feature type="transmembrane region" description="Helical" evidence="2">
    <location>
        <begin position="146"/>
        <end position="166"/>
    </location>
</feature>
<evidence type="ECO:0000256" key="2">
    <source>
        <dbReference type="SAM" id="Phobius"/>
    </source>
</evidence>
<sequence length="661" mass="67964">MPPATPDRSPAPAETDPAAETGPCTESAPAPSRPVLGRRALLVSCAFVVLAATGVRLWVAAAGWFYWDDLILHGLAARHAWPDPDLLFTDHDGHLMPGGMALVWLSAHLAPLDFRMPLLQIALLQLVSGAALARMLWVLLSGRTALLVPLTAALAIPLGLPAATWWAAALNALPLTAAMALAVASMALLARTGRTRHAVGAAMATALGLLFVEKALIVPAVAAVVLLGGWWTTSGTRADLLALWRRTRAAWLAQAVIVAVWAAVFLVVVGRLGGGTLDPDPNGAASGAASGATGSVGPADGAGGDGAPLRFAALVDHAYRLAVAPTLGGGPWRWDRWHPGPPMADPPLAAVIAGAAACVAVLAWSLTTRRRTGAIWAGAALYPLVPVVLVAVGRAGPDTAAEIVQTLRYHSEYPVVLAAAAALALAAPRRGTGPATRGGPHRTHIAPTRGGWPVAGALGLVALLASTAVSTVTYRQTWAEQPARDYLQPLLAALHDRTEPLLDKDVPPEVLLPVAAPAHRLSWLLVGVSGVPEVGAWTREPVVIDTGGILRPADVVPGRSLPQGPDPGCGHRIDADGARIELDGPLIGRDWVVRLHVFAEADGHVSVRLDDGEPAVVPVEAGLGTVYVRLVGGGSGLTVSPLAGLSGLCLGSGPVGVLVPR</sequence>
<evidence type="ECO:0000313" key="4">
    <source>
        <dbReference type="Proteomes" id="UP000295805"/>
    </source>
</evidence>
<dbReference type="AlphaFoldDB" id="A0A4R3ZTG5"/>
<feature type="region of interest" description="Disordered" evidence="1">
    <location>
        <begin position="1"/>
        <end position="31"/>
    </location>
</feature>
<dbReference type="Proteomes" id="UP000295805">
    <property type="component" value="Unassembled WGS sequence"/>
</dbReference>
<feature type="compositionally biased region" description="Low complexity" evidence="1">
    <location>
        <begin position="10"/>
        <end position="23"/>
    </location>
</feature>
<dbReference type="RefSeq" id="WP_061914175.1">
    <property type="nucleotide sequence ID" value="NZ_CP143053.1"/>
</dbReference>
<feature type="transmembrane region" description="Helical" evidence="2">
    <location>
        <begin position="202"/>
        <end position="231"/>
    </location>
</feature>
<protein>
    <recommendedName>
        <fullName evidence="5">Dolichyl-phosphate-mannose-protein mannosyltransferase</fullName>
    </recommendedName>
</protein>
<comment type="caution">
    <text evidence="3">The sequence shown here is derived from an EMBL/GenBank/DDBJ whole genome shotgun (WGS) entry which is preliminary data.</text>
</comment>
<reference evidence="3 4" key="1">
    <citation type="submission" date="2019-03" db="EMBL/GenBank/DDBJ databases">
        <title>Root nodule microbial communities of legume samples collected from USA, Mexico and Botswana.</title>
        <authorList>
            <person name="Hirsch A."/>
        </authorList>
    </citation>
    <scope>NUCLEOTIDE SEQUENCE [LARGE SCALE GENOMIC DNA]</scope>
    <source>
        <strain evidence="3 4">55</strain>
    </source>
</reference>
<accession>A0A4R3ZTG5</accession>
<feature type="transmembrane region" description="Helical" evidence="2">
    <location>
        <begin position="451"/>
        <end position="474"/>
    </location>
</feature>
<dbReference type="EMBL" id="SMCX01000011">
    <property type="protein sequence ID" value="TCW23632.1"/>
    <property type="molecule type" value="Genomic_DNA"/>
</dbReference>
<organism evidence="3 4">
    <name type="scientific">Dietzia cinnamea</name>
    <dbReference type="NCBI Taxonomy" id="321318"/>
    <lineage>
        <taxon>Bacteria</taxon>
        <taxon>Bacillati</taxon>
        <taxon>Actinomycetota</taxon>
        <taxon>Actinomycetes</taxon>
        <taxon>Mycobacteriales</taxon>
        <taxon>Dietziaceae</taxon>
        <taxon>Dietzia</taxon>
    </lineage>
</organism>
<feature type="transmembrane region" description="Helical" evidence="2">
    <location>
        <begin position="118"/>
        <end position="139"/>
    </location>
</feature>
<feature type="transmembrane region" description="Helical" evidence="2">
    <location>
        <begin position="373"/>
        <end position="392"/>
    </location>
</feature>
<name>A0A4R3ZTG5_9ACTN</name>
<feature type="transmembrane region" description="Helical" evidence="2">
    <location>
        <begin position="348"/>
        <end position="367"/>
    </location>
</feature>
<proteinExistence type="predicted"/>
<dbReference type="GeneID" id="89529501"/>
<gene>
    <name evidence="3" type="ORF">EDD19_11168</name>
</gene>
<feature type="transmembrane region" description="Helical" evidence="2">
    <location>
        <begin position="251"/>
        <end position="269"/>
    </location>
</feature>
<keyword evidence="2" id="KW-0812">Transmembrane</keyword>
<evidence type="ECO:0000256" key="1">
    <source>
        <dbReference type="SAM" id="MobiDB-lite"/>
    </source>
</evidence>
<keyword evidence="2" id="KW-1133">Transmembrane helix</keyword>
<keyword evidence="2" id="KW-0472">Membrane</keyword>
<evidence type="ECO:0008006" key="5">
    <source>
        <dbReference type="Google" id="ProtNLM"/>
    </source>
</evidence>
<evidence type="ECO:0000313" key="3">
    <source>
        <dbReference type="EMBL" id="TCW23632.1"/>
    </source>
</evidence>